<evidence type="ECO:0000313" key="11">
    <source>
        <dbReference type="EMBL" id="CAF4068438.1"/>
    </source>
</evidence>
<evidence type="ECO:0000313" key="10">
    <source>
        <dbReference type="EMBL" id="CAF3947902.1"/>
    </source>
</evidence>
<evidence type="ECO:0000313" key="4">
    <source>
        <dbReference type="EMBL" id="CAF1277288.1"/>
    </source>
</evidence>
<evidence type="ECO:0008006" key="15">
    <source>
        <dbReference type="Google" id="ProtNLM"/>
    </source>
</evidence>
<dbReference type="AlphaFoldDB" id="A0A815C1S0"/>
<comment type="similarity">
    <text evidence="1">Belongs to the sulfatase-modifying factor family.</text>
</comment>
<dbReference type="InterPro" id="IPR013216">
    <property type="entry name" value="Methyltransf_11"/>
</dbReference>
<dbReference type="InterPro" id="IPR027625">
    <property type="entry name" value="OvoA_Cterm"/>
</dbReference>
<organism evidence="4 13">
    <name type="scientific">Rotaria magnacalcarata</name>
    <dbReference type="NCBI Taxonomy" id="392030"/>
    <lineage>
        <taxon>Eukaryota</taxon>
        <taxon>Metazoa</taxon>
        <taxon>Spiralia</taxon>
        <taxon>Gnathifera</taxon>
        <taxon>Rotifera</taxon>
        <taxon>Eurotatoria</taxon>
        <taxon>Bdelloidea</taxon>
        <taxon>Philodinida</taxon>
        <taxon>Philodinidae</taxon>
        <taxon>Rotaria</taxon>
    </lineage>
</organism>
<dbReference type="PANTHER" id="PTHR23150:SF26">
    <property type="entry name" value="GENERIC METHYLTRANSFERASE"/>
    <property type="match status" value="1"/>
</dbReference>
<dbReference type="Gene3D" id="3.90.1580.10">
    <property type="entry name" value="paralog of FGE (formylglycine-generating enzyme)"/>
    <property type="match status" value="1"/>
</dbReference>
<accession>A0A815C1S0</accession>
<keyword evidence="14" id="KW-1185">Reference proteome</keyword>
<evidence type="ECO:0000313" key="5">
    <source>
        <dbReference type="EMBL" id="CAF1477393.1"/>
    </source>
</evidence>
<dbReference type="EMBL" id="CAJOBG010003540">
    <property type="protein sequence ID" value="CAF4068438.1"/>
    <property type="molecule type" value="Genomic_DNA"/>
</dbReference>
<dbReference type="EMBL" id="CAJOBJ010001212">
    <property type="protein sequence ID" value="CAF3867635.1"/>
    <property type="molecule type" value="Genomic_DNA"/>
</dbReference>
<dbReference type="Proteomes" id="UP000663855">
    <property type="component" value="Unassembled WGS sequence"/>
</dbReference>
<dbReference type="CDD" id="cd02440">
    <property type="entry name" value="AdoMet_MTases"/>
    <property type="match status" value="1"/>
</dbReference>
<dbReference type="GO" id="GO:0120147">
    <property type="term" value="F:formylglycine-generating oxidase activity"/>
    <property type="evidence" value="ECO:0007669"/>
    <property type="project" value="TreeGrafter"/>
</dbReference>
<dbReference type="Proteomes" id="UP000663866">
    <property type="component" value="Unassembled WGS sequence"/>
</dbReference>
<dbReference type="Proteomes" id="UP000663824">
    <property type="component" value="Unassembled WGS sequence"/>
</dbReference>
<gene>
    <name evidence="5" type="ORF">CJN711_LOCUS25980</name>
    <name evidence="9" type="ORF">GIL414_LOCUS4845</name>
    <name evidence="4" type="ORF">KQP761_LOCUS3600</name>
    <name evidence="6" type="ORF">MBJ925_LOCUS15079</name>
    <name evidence="11" type="ORF">OVN521_LOCUS19045</name>
    <name evidence="10" type="ORF">SMN809_LOCUS9087</name>
    <name evidence="12" type="ORF">UXM345_LOCUS26036</name>
    <name evidence="7" type="ORF">WKI299_LOCUS22400</name>
    <name evidence="8" type="ORF">XDN619_LOCUS35232</name>
</gene>
<dbReference type="SUPFAM" id="SSF53335">
    <property type="entry name" value="S-adenosyl-L-methionine-dependent methyltransferases"/>
    <property type="match status" value="1"/>
</dbReference>
<feature type="domain" description="Sulfatase-modifying factor enzyme-like" evidence="2">
    <location>
        <begin position="230"/>
        <end position="482"/>
    </location>
</feature>
<sequence>MSSCSPCPPVLNCSSFWTGKPPIYDVCPGVEMNGSIKSLPQVKTEATRKELLDYFDNTWTLTEVLFDGLVSEEAYYRRPYHKLRHAMIFYYVHPAVFYINKLRVSGIIESGIKPEIEQLFEIGVDEMRWDDLHEGNHDVWPSISEVHQYRADVYRVVREVIENHSLLDDKHMPITMNKPTWALLMGFEHERIHLETSSVLIRELPIEYVRIPAAWPTLIVEKMDKCSDENSMITLKKSEVTVGKPTDWPSFGWDNEYGTEKRIVRSFSASAMLISNKEFYQFVITGGYTQERYWSKNGWAWRSFRNVKAPAFWVQVGPSGLHQYQLRMIFEVIEMQWDAPVCVNFHEAKAYCAWRTEREKSVMPYRLLTEAEHHMLRDGKEYLSNNGLRNGSEVGVTHSPANDKGFYDVFGNVWQWCEDHFHPLEGSTPHVYYDDFSVPCYDGQHQIILGGSFISTGDEASIWARFHFRPHFTQHAGIRIARSEYGNPACDAHQIGNINSYETQDMLDTYLLMHWGEKHQRFDPLLAAHIAFPQVAELPIACAELVKRFTVGKERVIDLGCAVGRTAFELATTFSEVVGIDYSDKFIDAAQHLQKYGTLEYTRKDQGMQRTALTAIVDPSIDRHRIRFEVGDACSLPLYLKDFDAVILANVLCRLPKPSICLERMQGNNGLVKAGGILVMTTPFSWLSQYTPSNYWLKDEKNIGDILTEFDLIHQEDVPFMIREHRRKFEYIIALATVWKRRSPSVKN</sequence>
<dbReference type="Pfam" id="PF03781">
    <property type="entry name" value="FGE-sulfatase"/>
    <property type="match status" value="1"/>
</dbReference>
<dbReference type="NCBIfam" id="TIGR04345">
    <property type="entry name" value="ovoA_Cterm"/>
    <property type="match status" value="1"/>
</dbReference>
<dbReference type="Proteomes" id="UP000681720">
    <property type="component" value="Unassembled WGS sequence"/>
</dbReference>
<dbReference type="EMBL" id="CAJNRE010007037">
    <property type="protein sequence ID" value="CAF2061795.1"/>
    <property type="molecule type" value="Genomic_DNA"/>
</dbReference>
<dbReference type="Proteomes" id="UP000663856">
    <property type="component" value="Unassembled WGS sequence"/>
</dbReference>
<dbReference type="InterPro" id="IPR042095">
    <property type="entry name" value="SUMF_sf"/>
</dbReference>
<dbReference type="Proteomes" id="UP000676336">
    <property type="component" value="Unassembled WGS sequence"/>
</dbReference>
<dbReference type="EMBL" id="CAJNOV010012172">
    <property type="protein sequence ID" value="CAF1477393.1"/>
    <property type="molecule type" value="Genomic_DNA"/>
</dbReference>
<evidence type="ECO:0000313" key="12">
    <source>
        <dbReference type="EMBL" id="CAF4166838.1"/>
    </source>
</evidence>
<dbReference type="InterPro" id="IPR051043">
    <property type="entry name" value="Sulfatase_Mod_Factor_Kinase"/>
</dbReference>
<dbReference type="EMBL" id="CAJOBF010005187">
    <property type="protein sequence ID" value="CAF4166838.1"/>
    <property type="molecule type" value="Genomic_DNA"/>
</dbReference>
<evidence type="ECO:0000313" key="8">
    <source>
        <dbReference type="EMBL" id="CAF2249175.1"/>
    </source>
</evidence>
<dbReference type="EMBL" id="CAJOBI010002876">
    <property type="protein sequence ID" value="CAF3947902.1"/>
    <property type="molecule type" value="Genomic_DNA"/>
</dbReference>
<evidence type="ECO:0000259" key="3">
    <source>
        <dbReference type="Pfam" id="PF08241"/>
    </source>
</evidence>
<dbReference type="EMBL" id="CAJNRG010018187">
    <property type="protein sequence ID" value="CAF2249175.1"/>
    <property type="molecule type" value="Genomic_DNA"/>
</dbReference>
<dbReference type="Proteomes" id="UP000663834">
    <property type="component" value="Unassembled WGS sequence"/>
</dbReference>
<evidence type="ECO:0000256" key="1">
    <source>
        <dbReference type="ARBA" id="ARBA00005310"/>
    </source>
</evidence>
<dbReference type="InterPro" id="IPR027577">
    <property type="entry name" value="OvoA_Nterm"/>
</dbReference>
<dbReference type="Proteomes" id="UP000663842">
    <property type="component" value="Unassembled WGS sequence"/>
</dbReference>
<dbReference type="SUPFAM" id="SSF56436">
    <property type="entry name" value="C-type lectin-like"/>
    <property type="match status" value="1"/>
</dbReference>
<evidence type="ECO:0000313" key="7">
    <source>
        <dbReference type="EMBL" id="CAF2111810.1"/>
    </source>
</evidence>
<dbReference type="InterPro" id="IPR016187">
    <property type="entry name" value="CTDL_fold"/>
</dbReference>
<comment type="caution">
    <text evidence="4">The sequence shown here is derived from an EMBL/GenBank/DDBJ whole genome shotgun (WGS) entry which is preliminary data.</text>
</comment>
<dbReference type="Proteomes" id="UP000663887">
    <property type="component" value="Unassembled WGS sequence"/>
</dbReference>
<dbReference type="InterPro" id="IPR005532">
    <property type="entry name" value="SUMF_dom"/>
</dbReference>
<dbReference type="EMBL" id="CAJNOW010000442">
    <property type="protein sequence ID" value="CAF1277288.1"/>
    <property type="molecule type" value="Genomic_DNA"/>
</dbReference>
<dbReference type="OrthoDB" id="659at2759"/>
<evidence type="ECO:0000313" key="9">
    <source>
        <dbReference type="EMBL" id="CAF3867635.1"/>
    </source>
</evidence>
<evidence type="ECO:0000313" key="14">
    <source>
        <dbReference type="Proteomes" id="UP000663866"/>
    </source>
</evidence>
<dbReference type="InterPro" id="IPR029063">
    <property type="entry name" value="SAM-dependent_MTases_sf"/>
</dbReference>
<evidence type="ECO:0000313" key="6">
    <source>
        <dbReference type="EMBL" id="CAF2061795.1"/>
    </source>
</evidence>
<evidence type="ECO:0000259" key="2">
    <source>
        <dbReference type="Pfam" id="PF03781"/>
    </source>
</evidence>
<evidence type="ECO:0000313" key="13">
    <source>
        <dbReference type="Proteomes" id="UP000663834"/>
    </source>
</evidence>
<dbReference type="GO" id="GO:0008757">
    <property type="term" value="F:S-adenosylmethionine-dependent methyltransferase activity"/>
    <property type="evidence" value="ECO:0007669"/>
    <property type="project" value="InterPro"/>
</dbReference>
<feature type="domain" description="Methyltransferase type 11" evidence="3">
    <location>
        <begin position="558"/>
        <end position="679"/>
    </location>
</feature>
<name>A0A815C1S0_9BILA</name>
<dbReference type="Gene3D" id="3.40.50.150">
    <property type="entry name" value="Vaccinia Virus protein VP39"/>
    <property type="match status" value="1"/>
</dbReference>
<dbReference type="EMBL" id="CAJNRF010009623">
    <property type="protein sequence ID" value="CAF2111810.1"/>
    <property type="molecule type" value="Genomic_DNA"/>
</dbReference>
<reference evidence="4" key="1">
    <citation type="submission" date="2021-02" db="EMBL/GenBank/DDBJ databases">
        <authorList>
            <person name="Nowell W R."/>
        </authorList>
    </citation>
    <scope>NUCLEOTIDE SEQUENCE</scope>
</reference>
<dbReference type="PANTHER" id="PTHR23150">
    <property type="entry name" value="SULFATASE MODIFYING FACTOR 1, 2"/>
    <property type="match status" value="1"/>
</dbReference>
<protein>
    <recommendedName>
        <fullName evidence="15">5-histidylcysteine sulfoxide synthase</fullName>
    </recommendedName>
</protein>
<dbReference type="NCBIfam" id="TIGR04344">
    <property type="entry name" value="ovoA_Nterm"/>
    <property type="match status" value="1"/>
</dbReference>
<dbReference type="Pfam" id="PF08241">
    <property type="entry name" value="Methyltransf_11"/>
    <property type="match status" value="1"/>
</dbReference>
<proteinExistence type="inferred from homology"/>